<sequence length="125" mass="13891">MVDVRVVIRRHFPVRGPGGTQIVVEKVAEDIALRRRQSRQLRQPERVDRALAMDVLPLQVSNKPAPHVVCAPPKSIVDVKAADPCMMSFESAVPAEKPKLKPVGVIGDNRPKPAAEEMFKGWVPW</sequence>
<comment type="caution">
    <text evidence="1">The sequence shown here is derived from an EMBL/GenBank/DDBJ whole genome shotgun (WGS) entry which is preliminary data.</text>
</comment>
<dbReference type="AlphaFoldDB" id="A0A5J9WGC5"/>
<name>A0A5J9WGC5_9POAL</name>
<dbReference type="Proteomes" id="UP000324897">
    <property type="component" value="Chromosome 5"/>
</dbReference>
<organism evidence="1 2">
    <name type="scientific">Eragrostis curvula</name>
    <name type="common">weeping love grass</name>
    <dbReference type="NCBI Taxonomy" id="38414"/>
    <lineage>
        <taxon>Eukaryota</taxon>
        <taxon>Viridiplantae</taxon>
        <taxon>Streptophyta</taxon>
        <taxon>Embryophyta</taxon>
        <taxon>Tracheophyta</taxon>
        <taxon>Spermatophyta</taxon>
        <taxon>Magnoliopsida</taxon>
        <taxon>Liliopsida</taxon>
        <taxon>Poales</taxon>
        <taxon>Poaceae</taxon>
        <taxon>PACMAD clade</taxon>
        <taxon>Chloridoideae</taxon>
        <taxon>Eragrostideae</taxon>
        <taxon>Eragrostidinae</taxon>
        <taxon>Eragrostis</taxon>
    </lineage>
</organism>
<reference evidence="1 2" key="1">
    <citation type="journal article" date="2019" name="Sci. Rep.">
        <title>A high-quality genome of Eragrostis curvula grass provides insights into Poaceae evolution and supports new strategies to enhance forage quality.</title>
        <authorList>
            <person name="Carballo J."/>
            <person name="Santos B.A.C.M."/>
            <person name="Zappacosta D."/>
            <person name="Garbus I."/>
            <person name="Selva J.P."/>
            <person name="Gallo C.A."/>
            <person name="Diaz A."/>
            <person name="Albertini E."/>
            <person name="Caccamo M."/>
            <person name="Echenique V."/>
        </authorList>
    </citation>
    <scope>NUCLEOTIDE SEQUENCE [LARGE SCALE GENOMIC DNA]</scope>
    <source>
        <strain evidence="2">cv. Victoria</strain>
        <tissue evidence="1">Leaf</tissue>
    </source>
</reference>
<evidence type="ECO:0000313" key="2">
    <source>
        <dbReference type="Proteomes" id="UP000324897"/>
    </source>
</evidence>
<feature type="non-terminal residue" evidence="1">
    <location>
        <position position="1"/>
    </location>
</feature>
<dbReference type="EMBL" id="RWGY01000004">
    <property type="protein sequence ID" value="TVU47238.1"/>
    <property type="molecule type" value="Genomic_DNA"/>
</dbReference>
<keyword evidence="2" id="KW-1185">Reference proteome</keyword>
<proteinExistence type="predicted"/>
<gene>
    <name evidence="1" type="ORF">EJB05_06830</name>
</gene>
<accession>A0A5J9WGC5</accession>
<dbReference type="Gramene" id="TVU47238">
    <property type="protein sequence ID" value="TVU47238"/>
    <property type="gene ID" value="EJB05_06830"/>
</dbReference>
<protein>
    <submittedName>
        <fullName evidence="1">Uncharacterized protein</fullName>
    </submittedName>
</protein>
<evidence type="ECO:0000313" key="1">
    <source>
        <dbReference type="EMBL" id="TVU47238.1"/>
    </source>
</evidence>